<accession>A0ABT1W0G9</accession>
<proteinExistence type="predicted"/>
<name>A0ABT1W0G9_9PROT</name>
<sequence>MTTIAKTGITAGATAGTADHPIRIEPAPGTVRVLLGGATVADSSRALILRESTYPPVFYVPRADVSLDRLAPSGTRTHCPYKGDASYFAHDGRDVAWSYETPFAPVAAIAGHVAFYPDRVDDISAG</sequence>
<dbReference type="InterPro" id="IPR007361">
    <property type="entry name" value="DUF427"/>
</dbReference>
<dbReference type="Pfam" id="PF04248">
    <property type="entry name" value="NTP_transf_9"/>
    <property type="match status" value="1"/>
</dbReference>
<dbReference type="Proteomes" id="UP001524547">
    <property type="component" value="Unassembled WGS sequence"/>
</dbReference>
<reference evidence="2 3" key="1">
    <citation type="submission" date="2022-06" db="EMBL/GenBank/DDBJ databases">
        <title>Rhizosaccharibacter gen. nov. sp. nov. KSS12, endophytic bacteria isolated from sugarcane.</title>
        <authorList>
            <person name="Pitiwittayakul N."/>
        </authorList>
    </citation>
    <scope>NUCLEOTIDE SEQUENCE [LARGE SCALE GENOMIC DNA]</scope>
    <source>
        <strain evidence="2 3">KSS12</strain>
    </source>
</reference>
<evidence type="ECO:0000259" key="1">
    <source>
        <dbReference type="Pfam" id="PF04248"/>
    </source>
</evidence>
<dbReference type="RefSeq" id="WP_422920845.1">
    <property type="nucleotide sequence ID" value="NZ_JAMZEJ010000009.1"/>
</dbReference>
<gene>
    <name evidence="2" type="ORF">NFI88_14725</name>
</gene>
<dbReference type="EMBL" id="JAMZEJ010000009">
    <property type="protein sequence ID" value="MCQ8242091.1"/>
    <property type="molecule type" value="Genomic_DNA"/>
</dbReference>
<dbReference type="InterPro" id="IPR038694">
    <property type="entry name" value="DUF427_sf"/>
</dbReference>
<feature type="domain" description="DUF427" evidence="1">
    <location>
        <begin position="31"/>
        <end position="118"/>
    </location>
</feature>
<comment type="caution">
    <text evidence="2">The sequence shown here is derived from an EMBL/GenBank/DDBJ whole genome shotgun (WGS) entry which is preliminary data.</text>
</comment>
<dbReference type="PANTHER" id="PTHR34310">
    <property type="entry name" value="DUF427 DOMAIN PROTEIN (AFU_ORTHOLOGUE AFUA_3G02220)"/>
    <property type="match status" value="1"/>
</dbReference>
<evidence type="ECO:0000313" key="3">
    <source>
        <dbReference type="Proteomes" id="UP001524547"/>
    </source>
</evidence>
<dbReference type="PANTHER" id="PTHR34310:SF8">
    <property type="entry name" value="CONSERVED PROTEIN"/>
    <property type="match status" value="1"/>
</dbReference>
<evidence type="ECO:0000313" key="2">
    <source>
        <dbReference type="EMBL" id="MCQ8242091.1"/>
    </source>
</evidence>
<dbReference type="Gene3D" id="2.170.150.40">
    <property type="entry name" value="Domain of unknown function (DUF427)"/>
    <property type="match status" value="1"/>
</dbReference>
<protein>
    <submittedName>
        <fullName evidence="2">DUF427 domain-containing protein</fullName>
    </submittedName>
</protein>
<organism evidence="2 3">
    <name type="scientific">Rhizosaccharibacter radicis</name>
    <dbReference type="NCBI Taxonomy" id="2782605"/>
    <lineage>
        <taxon>Bacteria</taxon>
        <taxon>Pseudomonadati</taxon>
        <taxon>Pseudomonadota</taxon>
        <taxon>Alphaproteobacteria</taxon>
        <taxon>Acetobacterales</taxon>
        <taxon>Acetobacteraceae</taxon>
        <taxon>Rhizosaccharibacter</taxon>
    </lineage>
</organism>
<keyword evidence="3" id="KW-1185">Reference proteome</keyword>